<feature type="compositionally biased region" description="Polar residues" evidence="1">
    <location>
        <begin position="723"/>
        <end position="743"/>
    </location>
</feature>
<accession>A0A1Y2BAG0</accession>
<keyword evidence="3" id="KW-1185">Reference proteome</keyword>
<feature type="compositionally biased region" description="Polar residues" evidence="1">
    <location>
        <begin position="508"/>
        <end position="538"/>
    </location>
</feature>
<feature type="compositionally biased region" description="Low complexity" evidence="1">
    <location>
        <begin position="78"/>
        <end position="96"/>
    </location>
</feature>
<feature type="compositionally biased region" description="Low complexity" evidence="1">
    <location>
        <begin position="437"/>
        <end position="448"/>
    </location>
</feature>
<feature type="compositionally biased region" description="Polar residues" evidence="1">
    <location>
        <begin position="490"/>
        <end position="500"/>
    </location>
</feature>
<organism evidence="2 3">
    <name type="scientific">Neocallimastix californiae</name>
    <dbReference type="NCBI Taxonomy" id="1754190"/>
    <lineage>
        <taxon>Eukaryota</taxon>
        <taxon>Fungi</taxon>
        <taxon>Fungi incertae sedis</taxon>
        <taxon>Chytridiomycota</taxon>
        <taxon>Chytridiomycota incertae sedis</taxon>
        <taxon>Neocallimastigomycetes</taxon>
        <taxon>Neocallimastigales</taxon>
        <taxon>Neocallimastigaceae</taxon>
        <taxon>Neocallimastix</taxon>
    </lineage>
</organism>
<reference evidence="2 3" key="1">
    <citation type="submission" date="2016-08" db="EMBL/GenBank/DDBJ databases">
        <title>A Parts List for Fungal Cellulosomes Revealed by Comparative Genomics.</title>
        <authorList>
            <consortium name="DOE Joint Genome Institute"/>
            <person name="Haitjema C.H."/>
            <person name="Gilmore S.P."/>
            <person name="Henske J.K."/>
            <person name="Solomon K.V."/>
            <person name="De Groot R."/>
            <person name="Kuo A."/>
            <person name="Mondo S.J."/>
            <person name="Salamov A.A."/>
            <person name="Labutti K."/>
            <person name="Zhao Z."/>
            <person name="Chiniquy J."/>
            <person name="Barry K."/>
            <person name="Brewer H.M."/>
            <person name="Purvine S.O."/>
            <person name="Wright A.T."/>
            <person name="Boxma B."/>
            <person name="Van Alen T."/>
            <person name="Hackstein J.H."/>
            <person name="Baker S.E."/>
            <person name="Grigoriev I.V."/>
            <person name="O'Malley M.A."/>
        </authorList>
    </citation>
    <scope>NUCLEOTIDE SEQUENCE [LARGE SCALE GENOMIC DNA]</scope>
    <source>
        <strain evidence="2 3">G1</strain>
    </source>
</reference>
<evidence type="ECO:0000256" key="1">
    <source>
        <dbReference type="SAM" id="MobiDB-lite"/>
    </source>
</evidence>
<feature type="region of interest" description="Disordered" evidence="1">
    <location>
        <begin position="252"/>
        <end position="273"/>
    </location>
</feature>
<feature type="region of interest" description="Disordered" evidence="1">
    <location>
        <begin position="390"/>
        <end position="538"/>
    </location>
</feature>
<dbReference type="Proteomes" id="UP000193920">
    <property type="component" value="Unassembled WGS sequence"/>
</dbReference>
<feature type="region of interest" description="Disordered" evidence="1">
    <location>
        <begin position="183"/>
        <end position="206"/>
    </location>
</feature>
<protein>
    <recommendedName>
        <fullName evidence="4">BZIP domain-containing protein</fullName>
    </recommendedName>
</protein>
<comment type="caution">
    <text evidence="2">The sequence shown here is derived from an EMBL/GenBank/DDBJ whole genome shotgun (WGS) entry which is preliminary data.</text>
</comment>
<dbReference type="AlphaFoldDB" id="A0A1Y2BAG0"/>
<sequence>MSDSDILKQIALLNPRIINGNEVDANDFIMQSDTSSPIEENTGPQIMENDDDDILNLWSSTKIFFDPFDPSKINSTTQSQNNINIPSSSFDSNNNTNNEIIQLTEREIDRQRYTRLKQQKQRVYAQRGRRSKNSGNEGNSNGNGNTLNTEENNIFNKNNILNLNEIQQYLLNEEKNSKKNNGLLQVSSSNMNTTPPSMTTTPNFSLSTHLNNNTKLNNANSIDFNLPLDKSIINGNEDDASKKNKDLYSQLLNSMGSSNTSPPPPPKVKSGKREMKVVDSTTILSKVNDRSKEIAEKKKRRSAATMRCRERKKNQLQKKEQYIKYLENQILFLNGSILHMSNEITWLRRSFLDQYGEQSLKNIYLKNGFKNVNFDSVMYSGSSPFSPSTFTNTSMLSPDLTLSPGSGQEQNQDHNQGSDQDSSFLTPASPSSLKNISSTSTTDTVTTTTKKRSTKTTATDSIVIGDDDDTHGSSTTRRRENHSHFMAGATPTSTNSNTGVRSHRSGQEDNSNSGFLRTYQPTPTSTLDQSSPSVSSLDNVETLSSQKDLFSQLDMETLNEFTRLSKEQREILLKILERQQIGNTKDNPAPPPPQRNYINIAANDEEVNGGNSRMISKPSSSLLNFDPASTAANTNQFNSLSPNLLQSLNQQDLQTISFRSSSMTLPSSSAVSGPSSSVTTTTKDQIFLTPSSHTANTNSLNLTTSSDLLTSLNAQNNLQNSNPVSSTISKDSTTSGIPTSTNTQDSEYINLENLIYYI</sequence>
<name>A0A1Y2BAG0_9FUNG</name>
<dbReference type="OrthoDB" id="10597276at2759"/>
<feature type="region of interest" description="Disordered" evidence="1">
    <location>
        <begin position="75"/>
        <end position="96"/>
    </location>
</feature>
<evidence type="ECO:0000313" key="3">
    <source>
        <dbReference type="Proteomes" id="UP000193920"/>
    </source>
</evidence>
<proteinExistence type="predicted"/>
<dbReference type="EMBL" id="MCOG01000169">
    <property type="protein sequence ID" value="ORY31457.1"/>
    <property type="molecule type" value="Genomic_DNA"/>
</dbReference>
<feature type="compositionally biased region" description="Polar residues" evidence="1">
    <location>
        <begin position="403"/>
        <end position="436"/>
    </location>
</feature>
<evidence type="ECO:0000313" key="2">
    <source>
        <dbReference type="EMBL" id="ORY31457.1"/>
    </source>
</evidence>
<evidence type="ECO:0008006" key="4">
    <source>
        <dbReference type="Google" id="ProtNLM"/>
    </source>
</evidence>
<feature type="compositionally biased region" description="Low complexity" evidence="1">
    <location>
        <begin position="133"/>
        <end position="151"/>
    </location>
</feature>
<feature type="region of interest" description="Disordered" evidence="1">
    <location>
        <begin position="116"/>
        <end position="151"/>
    </location>
</feature>
<gene>
    <name evidence="2" type="ORF">LY90DRAFT_673657</name>
</gene>
<feature type="region of interest" description="Disordered" evidence="1">
    <location>
        <begin position="716"/>
        <end position="743"/>
    </location>
</feature>